<evidence type="ECO:0000313" key="3">
    <source>
        <dbReference type="Proteomes" id="UP001331761"/>
    </source>
</evidence>
<keyword evidence="1" id="KW-0175">Coiled coil</keyword>
<dbReference type="EMBL" id="WIXE01007495">
    <property type="protein sequence ID" value="KAK5980376.1"/>
    <property type="molecule type" value="Genomic_DNA"/>
</dbReference>
<protein>
    <submittedName>
        <fullName evidence="2">Uncharacterized protein</fullName>
    </submittedName>
</protein>
<reference evidence="2 3" key="1">
    <citation type="submission" date="2019-10" db="EMBL/GenBank/DDBJ databases">
        <title>Assembly and Annotation for the nematode Trichostrongylus colubriformis.</title>
        <authorList>
            <person name="Martin J."/>
        </authorList>
    </citation>
    <scope>NUCLEOTIDE SEQUENCE [LARGE SCALE GENOMIC DNA]</scope>
    <source>
        <strain evidence="2">G859</strain>
        <tissue evidence="2">Whole worm</tissue>
    </source>
</reference>
<name>A0AAN8FI78_TRICO</name>
<evidence type="ECO:0000256" key="1">
    <source>
        <dbReference type="SAM" id="Coils"/>
    </source>
</evidence>
<feature type="coiled-coil region" evidence="1">
    <location>
        <begin position="384"/>
        <end position="411"/>
    </location>
</feature>
<dbReference type="Proteomes" id="UP001331761">
    <property type="component" value="Unassembled WGS sequence"/>
</dbReference>
<organism evidence="2 3">
    <name type="scientific">Trichostrongylus colubriformis</name>
    <name type="common">Black scour worm</name>
    <dbReference type="NCBI Taxonomy" id="6319"/>
    <lineage>
        <taxon>Eukaryota</taxon>
        <taxon>Metazoa</taxon>
        <taxon>Ecdysozoa</taxon>
        <taxon>Nematoda</taxon>
        <taxon>Chromadorea</taxon>
        <taxon>Rhabditida</taxon>
        <taxon>Rhabditina</taxon>
        <taxon>Rhabditomorpha</taxon>
        <taxon>Strongyloidea</taxon>
        <taxon>Trichostrongylidae</taxon>
        <taxon>Trichostrongylus</taxon>
    </lineage>
</organism>
<feature type="non-terminal residue" evidence="2">
    <location>
        <position position="1"/>
    </location>
</feature>
<evidence type="ECO:0000313" key="2">
    <source>
        <dbReference type="EMBL" id="KAK5980376.1"/>
    </source>
</evidence>
<feature type="coiled-coil region" evidence="1">
    <location>
        <begin position="476"/>
        <end position="540"/>
    </location>
</feature>
<dbReference type="AlphaFoldDB" id="A0AAN8FI78"/>
<comment type="caution">
    <text evidence="2">The sequence shown here is derived from an EMBL/GenBank/DDBJ whole genome shotgun (WGS) entry which is preliminary data.</text>
</comment>
<keyword evidence="3" id="KW-1185">Reference proteome</keyword>
<sequence>SCLLMPQVPGTQDDVTHVIREIVVTTGGHHRKLSIMKANLLIWVKRFGSFQQLGYGSDNEEVDRVPYGTRNSYSDHKRKTVDRSDAKLPNDQVREGIVFEYLNYYEFLRNWLDECNRIILRKNKSAIPKRINETITRKLIFLFLTTTPTERARIILPAGVFERNDLLHCDIVIGGLPPSVFFGSGFGHKPSLARAAAAKDLVDKCLRVGLVSDVLHTSIGTHPFFKKRELPRKEYDLAIDALLDLDKKISSGNWPWDLNTARELEPDTLHRLKEVFDSVVQDIYFPRPREWARNEFAHPPMPSNGIPTSSFAENHERAEFCRRCRIRGHSERYCLDGRGRSRERRLPTPEPSHDFRVINQDERLPFSMIDDRYIVDKDSLHYSQDEIEEKIARQREELLRQEMKLRRSEAVGNWTSNRVELQPLLPQPHSSMPQPLLPLCGDLGLRGPVHPLMNAASASSLLLEQQLRASRDGDLQAKLEAKAQKVEEEKRLRQMEEELERRMQRELEEKKRIMEEEIRKQVQLEERARLQMELAQTQQQTYPSFSALANRFTSSYTQPSFSPGLTSSVMPESSGAIGVAYASAPDFEMEEIKLLIKEIEDKLLELQRDCRAMGSSITTSGRYPTSRAGALMEWCWPHNDVSEVRVTLQWVCFAVFLMVQRKAETKDKHVSLRVFFYVRSGEE</sequence>
<accession>A0AAN8FI78</accession>
<proteinExistence type="predicted"/>
<gene>
    <name evidence="2" type="ORF">GCK32_012285</name>
</gene>